<reference evidence="2" key="2">
    <citation type="submission" date="2003-12" db="EMBL/GenBank/DDBJ databases">
        <title>Monterey Bay Coastal Ocean Microbial Observatory environmental clone sequencing.</title>
        <authorList>
            <person name="DeLong E.F."/>
        </authorList>
    </citation>
    <scope>NUCLEOTIDE SEQUENCE</scope>
</reference>
<accession>Q6SFK9</accession>
<dbReference type="PANTHER" id="PTHR45011:SF1">
    <property type="entry name" value="DAP3-BINDING CELL DEATH ENHANCER 1"/>
    <property type="match status" value="1"/>
</dbReference>
<dbReference type="AlphaFoldDB" id="Q6SFK9"/>
<dbReference type="SUPFAM" id="SSF81901">
    <property type="entry name" value="HCP-like"/>
    <property type="match status" value="1"/>
</dbReference>
<protein>
    <recommendedName>
        <fullName evidence="3">Sel1 repeat family protein</fullName>
    </recommendedName>
</protein>
<dbReference type="PANTHER" id="PTHR45011">
    <property type="entry name" value="DAP3-BINDING CELL DEATH ENHANCER 1"/>
    <property type="match status" value="1"/>
</dbReference>
<dbReference type="EMBL" id="AY458647">
    <property type="protein sequence ID" value="AAR38203.1"/>
    <property type="molecule type" value="Genomic_DNA"/>
</dbReference>
<dbReference type="Pfam" id="PF08238">
    <property type="entry name" value="Sel1"/>
    <property type="match status" value="2"/>
</dbReference>
<sequence length="192" mass="22335">MKKLLLIILFTSNLAWAEENSDRWKRLPPIVLSMLEEFPHTAYTTLACFDFPKINIKACEQLAEVEHPGSSYAKHNLGYSYQFGENGYKQSHTDAFYWYLRAANQGLDRAQHNLARMYEFGLGVQASHWMAKSLYEKAADQGDEKAKDRLEILMLLAINQAVEKGKFPYQGKLDYMTRLEPWQIKEANHYFD</sequence>
<dbReference type="InterPro" id="IPR011990">
    <property type="entry name" value="TPR-like_helical_dom_sf"/>
</dbReference>
<dbReference type="InterPro" id="IPR052748">
    <property type="entry name" value="ISR_Activator"/>
</dbReference>
<organism evidence="2">
    <name type="scientific">uncultured marine bacterium 580</name>
    <dbReference type="NCBI Taxonomy" id="257400"/>
    <lineage>
        <taxon>Bacteria</taxon>
        <taxon>environmental samples</taxon>
    </lineage>
</organism>
<name>Q6SFK9_9BACT</name>
<proteinExistence type="predicted"/>
<dbReference type="InterPro" id="IPR006597">
    <property type="entry name" value="Sel1-like"/>
</dbReference>
<gene>
    <name evidence="2" type="ORF">MBMO_EBAC000-36A07.48</name>
</gene>
<feature type="chain" id="PRO_5004279839" description="Sel1 repeat family protein" evidence="1">
    <location>
        <begin position="18"/>
        <end position="192"/>
    </location>
</feature>
<dbReference type="Gene3D" id="1.25.40.10">
    <property type="entry name" value="Tetratricopeptide repeat domain"/>
    <property type="match status" value="1"/>
</dbReference>
<feature type="signal peptide" evidence="1">
    <location>
        <begin position="1"/>
        <end position="17"/>
    </location>
</feature>
<evidence type="ECO:0008006" key="3">
    <source>
        <dbReference type="Google" id="ProtNLM"/>
    </source>
</evidence>
<evidence type="ECO:0000313" key="2">
    <source>
        <dbReference type="EMBL" id="AAR38203.1"/>
    </source>
</evidence>
<evidence type="ECO:0000256" key="1">
    <source>
        <dbReference type="SAM" id="SignalP"/>
    </source>
</evidence>
<reference evidence="2" key="1">
    <citation type="submission" date="2003-11" db="EMBL/GenBank/DDBJ databases">
        <authorList>
            <person name="Heidelberg J.F."/>
            <person name="Eisen J.A."/>
            <person name="Nelson W.C."/>
            <person name="DeLong E.F."/>
        </authorList>
    </citation>
    <scope>NUCLEOTIDE SEQUENCE</scope>
</reference>
<dbReference type="SMART" id="SM00671">
    <property type="entry name" value="SEL1"/>
    <property type="match status" value="2"/>
</dbReference>
<keyword evidence="1" id="KW-0732">Signal</keyword>